<keyword evidence="1" id="KW-0479">Metal-binding</keyword>
<protein>
    <recommendedName>
        <fullName evidence="4">C2H2-type domain-containing protein</fullName>
    </recommendedName>
</protein>
<reference evidence="5" key="1">
    <citation type="submission" date="2023-03" db="EMBL/GenBank/DDBJ databases">
        <title>Complete genome of Cladonia borealis.</title>
        <authorList>
            <person name="Park H."/>
        </authorList>
    </citation>
    <scope>NUCLEOTIDE SEQUENCE</scope>
    <source>
        <strain evidence="5">ANT050790</strain>
    </source>
</reference>
<evidence type="ECO:0000313" key="5">
    <source>
        <dbReference type="EMBL" id="KAK0510610.1"/>
    </source>
</evidence>
<keyword evidence="6" id="KW-1185">Reference proteome</keyword>
<feature type="domain" description="C2H2-type" evidence="4">
    <location>
        <begin position="640"/>
        <end position="667"/>
    </location>
</feature>
<evidence type="ECO:0000256" key="3">
    <source>
        <dbReference type="SAM" id="MobiDB-lite"/>
    </source>
</evidence>
<keyword evidence="1" id="KW-0863">Zinc-finger</keyword>
<dbReference type="PANTHER" id="PTHR38886:SF1">
    <property type="entry name" value="NACHT-NTPASE AND P-LOOP NTPASES N-TERMINAL DOMAIN-CONTAINING PROTEIN"/>
    <property type="match status" value="1"/>
</dbReference>
<sequence>MTPAFGFSVGDLVSAIGLIKKINKALKNVGGASMEYQSVVIELNALENVLQHLRALEPTEDNLHHINAIRCMALACQLPLQEFLVSIEKYESSLGPWSKQTALRSASHKVKFTLSITEQVEKFRALVAAKTISINMLLATHCSETLSTINARTTQEQKDLRSKIAEHRAKLDEVQAGIDNLEGNISQKTAAICERLNTISEKADSTQLSILSMRHLGERVTAYIRTFPKEARDLLKTITKNNAQMYQTLMQIQHSISRTPSSLQASNLRFTNVLGEYRQLPYEYFCHWESFDGFVKAQFKGKPGDMKVLDGLYHIINVTDNTSSVIKREYWSRSISEGARLDMSMIMSAIRRNPTSCARPGCKGNVVDACGASNVCVCDSCCLKFFLTSDKIEDVSGHISVGEEDDNIKQKQVRDDIQIFGSRPEPKEFTEIQEDNRLHKLHLPSRGSGTALEEPSGSPIEVRKEVESTQTYSVTAMDWNSGASFLDAWLNQSAIPAAASAINEQQEEDTLNASNSSTAAQEMEEIKVFRNVHISSASEPVTDGRHQESVDELTNSELDTQIYYRNIVDRYPELASYLALRLARANRNRAERLHQSKANRDSLNRFHLNQQKISGTPMRLPQPPMTRAFDESNKRAEKKHEYKICEKRFTRPSSLRAHMYSHTGEKRK</sequence>
<dbReference type="SUPFAM" id="SSF57667">
    <property type="entry name" value="beta-beta-alpha zinc fingers"/>
    <property type="match status" value="1"/>
</dbReference>
<name>A0AA39QWR3_9LECA</name>
<gene>
    <name evidence="5" type="ORF">JMJ35_007042</name>
</gene>
<evidence type="ECO:0000313" key="6">
    <source>
        <dbReference type="Proteomes" id="UP001166286"/>
    </source>
</evidence>
<dbReference type="PROSITE" id="PS50157">
    <property type="entry name" value="ZINC_FINGER_C2H2_2"/>
    <property type="match status" value="1"/>
</dbReference>
<evidence type="ECO:0000256" key="1">
    <source>
        <dbReference type="PROSITE-ProRule" id="PRU00042"/>
    </source>
</evidence>
<dbReference type="InterPro" id="IPR013087">
    <property type="entry name" value="Znf_C2H2_type"/>
</dbReference>
<keyword evidence="1" id="KW-0862">Zinc</keyword>
<dbReference type="GO" id="GO:0008270">
    <property type="term" value="F:zinc ion binding"/>
    <property type="evidence" value="ECO:0007669"/>
    <property type="project" value="UniProtKB-KW"/>
</dbReference>
<dbReference type="Pfam" id="PF22893">
    <property type="entry name" value="ULD_2"/>
    <property type="match status" value="1"/>
</dbReference>
<feature type="coiled-coil region" evidence="2">
    <location>
        <begin position="150"/>
        <end position="191"/>
    </location>
</feature>
<dbReference type="PANTHER" id="PTHR38886">
    <property type="entry name" value="SESA DOMAIN-CONTAINING PROTEIN"/>
    <property type="match status" value="1"/>
</dbReference>
<organism evidence="5 6">
    <name type="scientific">Cladonia borealis</name>
    <dbReference type="NCBI Taxonomy" id="184061"/>
    <lineage>
        <taxon>Eukaryota</taxon>
        <taxon>Fungi</taxon>
        <taxon>Dikarya</taxon>
        <taxon>Ascomycota</taxon>
        <taxon>Pezizomycotina</taxon>
        <taxon>Lecanoromycetes</taxon>
        <taxon>OSLEUM clade</taxon>
        <taxon>Lecanoromycetidae</taxon>
        <taxon>Lecanorales</taxon>
        <taxon>Lecanorineae</taxon>
        <taxon>Cladoniaceae</taxon>
        <taxon>Cladonia</taxon>
    </lineage>
</organism>
<dbReference type="InterPro" id="IPR054464">
    <property type="entry name" value="ULD_fung"/>
</dbReference>
<dbReference type="AlphaFoldDB" id="A0AA39QWR3"/>
<feature type="compositionally biased region" description="Basic and acidic residues" evidence="3">
    <location>
        <begin position="628"/>
        <end position="639"/>
    </location>
</feature>
<dbReference type="InterPro" id="IPR036236">
    <property type="entry name" value="Znf_C2H2_sf"/>
</dbReference>
<proteinExistence type="predicted"/>
<feature type="region of interest" description="Disordered" evidence="3">
    <location>
        <begin position="614"/>
        <end position="639"/>
    </location>
</feature>
<keyword evidence="2" id="KW-0175">Coiled coil</keyword>
<comment type="caution">
    <text evidence="5">The sequence shown here is derived from an EMBL/GenBank/DDBJ whole genome shotgun (WGS) entry which is preliminary data.</text>
</comment>
<dbReference type="Proteomes" id="UP001166286">
    <property type="component" value="Unassembled WGS sequence"/>
</dbReference>
<dbReference type="EMBL" id="JAFEKC020000015">
    <property type="protein sequence ID" value="KAK0510610.1"/>
    <property type="molecule type" value="Genomic_DNA"/>
</dbReference>
<evidence type="ECO:0000256" key="2">
    <source>
        <dbReference type="SAM" id="Coils"/>
    </source>
</evidence>
<dbReference type="Gene3D" id="3.30.160.60">
    <property type="entry name" value="Classic Zinc Finger"/>
    <property type="match status" value="1"/>
</dbReference>
<accession>A0AA39QWR3</accession>
<evidence type="ECO:0000259" key="4">
    <source>
        <dbReference type="PROSITE" id="PS50157"/>
    </source>
</evidence>